<reference evidence="2" key="1">
    <citation type="submission" date="2022-01" db="UniProtKB">
        <authorList>
            <consortium name="EnsemblMetazoa"/>
        </authorList>
    </citation>
    <scope>IDENTIFICATION</scope>
</reference>
<feature type="transmembrane region" description="Helical" evidence="1">
    <location>
        <begin position="72"/>
        <end position="95"/>
    </location>
</feature>
<protein>
    <submittedName>
        <fullName evidence="2">Uncharacterized protein</fullName>
    </submittedName>
</protein>
<accession>A0A8I6SGM7</accession>
<dbReference type="Proteomes" id="UP000494040">
    <property type="component" value="Unassembled WGS sequence"/>
</dbReference>
<dbReference type="GeneID" id="106673122"/>
<dbReference type="AlphaFoldDB" id="A0A8I6SGM7"/>
<evidence type="ECO:0000313" key="3">
    <source>
        <dbReference type="Proteomes" id="UP000494040"/>
    </source>
</evidence>
<dbReference type="KEGG" id="clec:106673122"/>
<feature type="transmembrane region" description="Helical" evidence="1">
    <location>
        <begin position="115"/>
        <end position="140"/>
    </location>
</feature>
<proteinExistence type="predicted"/>
<keyword evidence="1" id="KW-0812">Transmembrane</keyword>
<keyword evidence="3" id="KW-1185">Reference proteome</keyword>
<evidence type="ECO:0000313" key="2">
    <source>
        <dbReference type="EnsemblMetazoa" id="XP_014260601.1"/>
    </source>
</evidence>
<keyword evidence="1" id="KW-1133">Transmembrane helix</keyword>
<dbReference type="RefSeq" id="XP_014260601.1">
    <property type="nucleotide sequence ID" value="XM_014405115.2"/>
</dbReference>
<feature type="transmembrane region" description="Helical" evidence="1">
    <location>
        <begin position="7"/>
        <end position="25"/>
    </location>
</feature>
<organism evidence="2 3">
    <name type="scientific">Cimex lectularius</name>
    <name type="common">Bed bug</name>
    <name type="synonym">Acanthia lectularia</name>
    <dbReference type="NCBI Taxonomy" id="79782"/>
    <lineage>
        <taxon>Eukaryota</taxon>
        <taxon>Metazoa</taxon>
        <taxon>Ecdysozoa</taxon>
        <taxon>Arthropoda</taxon>
        <taxon>Hexapoda</taxon>
        <taxon>Insecta</taxon>
        <taxon>Pterygota</taxon>
        <taxon>Neoptera</taxon>
        <taxon>Paraneoptera</taxon>
        <taxon>Hemiptera</taxon>
        <taxon>Heteroptera</taxon>
        <taxon>Panheteroptera</taxon>
        <taxon>Cimicomorpha</taxon>
        <taxon>Cimicidae</taxon>
        <taxon>Cimex</taxon>
    </lineage>
</organism>
<name>A0A8I6SGM7_CIMLE</name>
<sequence length="147" mass="17328">MELGIKLYLRIAEVTLSIVLLMYQLGKELDIQELASENEMRIVSTTYTSMIIPLLFRLELSMFEREEFSKFIDLLVIALGITSYSVACVYTLYIFYSHSEEDWRSYDSEEKYFKIHVYIKATIAVLLCFVLITDFVTTFWKHNTETK</sequence>
<keyword evidence="1" id="KW-0472">Membrane</keyword>
<dbReference type="EnsemblMetazoa" id="XM_014405115.2">
    <property type="protein sequence ID" value="XP_014260601.1"/>
    <property type="gene ID" value="LOC106673122"/>
</dbReference>
<evidence type="ECO:0000256" key="1">
    <source>
        <dbReference type="SAM" id="Phobius"/>
    </source>
</evidence>